<dbReference type="InterPro" id="IPR014729">
    <property type="entry name" value="Rossmann-like_a/b/a_fold"/>
</dbReference>
<proteinExistence type="predicted"/>
<dbReference type="RefSeq" id="WP_228085605.1">
    <property type="nucleotide sequence ID" value="NZ_JACVHL010000002.1"/>
</dbReference>
<protein>
    <recommendedName>
        <fullName evidence="3">Phosphoadenosine phosphosulphate reductase domain-containing protein</fullName>
    </recommendedName>
</protein>
<comment type="caution">
    <text evidence="1">The sequence shown here is derived from an EMBL/GenBank/DDBJ whole genome shotgun (WGS) entry which is preliminary data.</text>
</comment>
<dbReference type="Proteomes" id="UP000726777">
    <property type="component" value="Unassembled WGS sequence"/>
</dbReference>
<sequence length="568" mass="64232">MGTTLKLSPLSKYFTEGQTQQVDSIIPVKDITSLTLANDVIDKYIPEWNYELPDYDDKDVHYLVGISGGVDSSALAAALSAKHQQAISEGRMTFLFTDTGNEPKSCNDILDRLEELFGIEVIRLNEETLSGVIDENGGFLPNARSRWCTGRLKISPWEKFLKKNFLEKGKRIVGFSGVRYDERERAGVFGVEGVSSAFPFVDQRVERAAVCSIATELQLMNHAYIQGRSRSGCEWCFFMSKQELISLNVWNPKSFKEGMAKEKVANHILERFNSDKIKTPAYGFYASYPQSLLITNGKNSFTQTDIFGNEERTDKIGTVNWDYRNTDPVKTKRKSSKSVHDDQLDIFSAFSIAEEVPIESSVTNESLQNDKPDESQLIEEEVTLYVGVESYKDDLFGLMGGGNNGVWQQRLVTYSRTLGGLSRSLSGYHYHRQMAARAYFTDEEDYNQQSHLTVIAIKFPAGLIPKVIYGKDTYTWSSGRSWAEIAYVVRAIQRACDYHVQYNVISSGKKGRERQDAEYFMSKYKEDNCPDLGTVVGIGHYRPKPVEESMYDSYDEDMATVRCAICSI</sequence>
<evidence type="ECO:0000313" key="2">
    <source>
        <dbReference type="Proteomes" id="UP000726777"/>
    </source>
</evidence>
<name>A0A9Q3UAX9_VIBPH</name>
<evidence type="ECO:0008006" key="3">
    <source>
        <dbReference type="Google" id="ProtNLM"/>
    </source>
</evidence>
<organism evidence="1 2">
    <name type="scientific">Vibrio parahaemolyticus</name>
    <dbReference type="NCBI Taxonomy" id="670"/>
    <lineage>
        <taxon>Bacteria</taxon>
        <taxon>Pseudomonadati</taxon>
        <taxon>Pseudomonadota</taxon>
        <taxon>Gammaproteobacteria</taxon>
        <taxon>Vibrionales</taxon>
        <taxon>Vibrionaceae</taxon>
        <taxon>Vibrio</taxon>
    </lineage>
</organism>
<dbReference type="SUPFAM" id="SSF52402">
    <property type="entry name" value="Adenine nucleotide alpha hydrolases-like"/>
    <property type="match status" value="1"/>
</dbReference>
<dbReference type="AlphaFoldDB" id="A0A9Q3UAX9"/>
<reference evidence="1" key="1">
    <citation type="submission" date="2020-09" db="EMBL/GenBank/DDBJ databases">
        <title>Genome sequence of Vibrio parahaemolyticus isolates.</title>
        <authorList>
            <person name="Hammerl J.A."/>
            <person name="Strauch E."/>
        </authorList>
    </citation>
    <scope>NUCLEOTIDE SEQUENCE</scope>
    <source>
        <strain evidence="1">17-VB00146</strain>
    </source>
</reference>
<accession>A0A9Q3UAX9</accession>
<dbReference type="EMBL" id="JACVHL010000002">
    <property type="protein sequence ID" value="MCC3803931.1"/>
    <property type="molecule type" value="Genomic_DNA"/>
</dbReference>
<evidence type="ECO:0000313" key="1">
    <source>
        <dbReference type="EMBL" id="MCC3803931.1"/>
    </source>
</evidence>
<gene>
    <name evidence="1" type="ORF">IB292_02660</name>
</gene>
<dbReference type="Gene3D" id="3.40.50.620">
    <property type="entry name" value="HUPs"/>
    <property type="match status" value="1"/>
</dbReference>